<name>A0A9W5PKZ1_BACCE</name>
<proteinExistence type="predicted"/>
<organism evidence="1 2">
    <name type="scientific">Bacillus cereus VD133</name>
    <dbReference type="NCBI Taxonomy" id="1053233"/>
    <lineage>
        <taxon>Bacteria</taxon>
        <taxon>Bacillati</taxon>
        <taxon>Bacillota</taxon>
        <taxon>Bacilli</taxon>
        <taxon>Bacillales</taxon>
        <taxon>Bacillaceae</taxon>
        <taxon>Bacillus</taxon>
        <taxon>Bacillus cereus group</taxon>
    </lineage>
</organism>
<comment type="caution">
    <text evidence="1">The sequence shown here is derived from an EMBL/GenBank/DDBJ whole genome shotgun (WGS) entry which is preliminary data.</text>
</comment>
<evidence type="ECO:0000313" key="1">
    <source>
        <dbReference type="EMBL" id="EOO25742.1"/>
    </source>
</evidence>
<dbReference type="EMBL" id="AHFB01000133">
    <property type="protein sequence ID" value="EOO25742.1"/>
    <property type="molecule type" value="Genomic_DNA"/>
</dbReference>
<sequence length="72" mass="8045">MGVKYYYPIICFYGKYRYLSQGVGEETQPTELTDVSLGIDTGVKELAVCSDGRKFKNINKTKSVKKGRGMPS</sequence>
<dbReference type="Proteomes" id="UP000014018">
    <property type="component" value="Unassembled WGS sequence"/>
</dbReference>
<evidence type="ECO:0000313" key="2">
    <source>
        <dbReference type="Proteomes" id="UP000014018"/>
    </source>
</evidence>
<reference evidence="1 2" key="1">
    <citation type="submission" date="2012-12" db="EMBL/GenBank/DDBJ databases">
        <title>The Genome Sequence of Bacillus cereus VD133.</title>
        <authorList>
            <consortium name="The Broad Institute Genome Sequencing Platform"/>
            <consortium name="The Broad Institute Genome Sequencing Center for Infectious Disease"/>
            <person name="Feldgarden M."/>
            <person name="Van der Auwera G.A."/>
            <person name="Mahillon J."/>
            <person name="Duprez V."/>
            <person name="Timmery S."/>
            <person name="Mattelet C."/>
            <person name="Dierick K."/>
            <person name="Sun M."/>
            <person name="Yu Z."/>
            <person name="Zhu L."/>
            <person name="Hu X."/>
            <person name="Shank E.B."/>
            <person name="Swiecicka I."/>
            <person name="Hansen B.M."/>
            <person name="Andrup L."/>
            <person name="Walker B."/>
            <person name="Young S.K."/>
            <person name="Zeng Q."/>
            <person name="Gargeya S."/>
            <person name="Fitzgerald M."/>
            <person name="Haas B."/>
            <person name="Abouelleil A."/>
            <person name="Alvarado L."/>
            <person name="Arachchi H.M."/>
            <person name="Berlin A.M."/>
            <person name="Chapman S.B."/>
            <person name="Dewar J."/>
            <person name="Goldberg J."/>
            <person name="Griggs A."/>
            <person name="Gujja S."/>
            <person name="Hansen M."/>
            <person name="Howarth C."/>
            <person name="Imamovic A."/>
            <person name="Larimer J."/>
            <person name="McCowan C."/>
            <person name="Murphy C."/>
            <person name="Neiman D."/>
            <person name="Pearson M."/>
            <person name="Priest M."/>
            <person name="Roberts A."/>
            <person name="Saif S."/>
            <person name="Shea T."/>
            <person name="Sisk P."/>
            <person name="Sykes S."/>
            <person name="Wortman J."/>
            <person name="Nusbaum C."/>
            <person name="Birren B."/>
        </authorList>
    </citation>
    <scope>NUCLEOTIDE SEQUENCE [LARGE SCALE GENOMIC DNA]</scope>
    <source>
        <strain evidence="1 2">VD133</strain>
    </source>
</reference>
<protein>
    <submittedName>
        <fullName evidence="1">Uncharacterized protein</fullName>
    </submittedName>
</protein>
<gene>
    <name evidence="1" type="ORF">IIU_06080</name>
</gene>
<dbReference type="AlphaFoldDB" id="A0A9W5PKZ1"/>
<accession>A0A9W5PKZ1</accession>